<name>A0ABW3PDC4_9PROT</name>
<dbReference type="NCBIfam" id="TIGR01729">
    <property type="entry name" value="taurine_ABC_bnd"/>
    <property type="match status" value="1"/>
</dbReference>
<comment type="similarity">
    <text evidence="2">Belongs to the bacterial solute-binding protein SsuA/TauA family.</text>
</comment>
<organism evidence="5 6">
    <name type="scientific">Methylophilus flavus</name>
    <dbReference type="NCBI Taxonomy" id="640084"/>
    <lineage>
        <taxon>Bacteria</taxon>
        <taxon>Pseudomonadati</taxon>
        <taxon>Pseudomonadota</taxon>
        <taxon>Betaproteobacteria</taxon>
        <taxon>Nitrosomonadales</taxon>
        <taxon>Methylophilaceae</taxon>
        <taxon>Methylophilus</taxon>
    </lineage>
</organism>
<evidence type="ECO:0000259" key="4">
    <source>
        <dbReference type="SMART" id="SM00062"/>
    </source>
</evidence>
<dbReference type="CDD" id="cd13560">
    <property type="entry name" value="PBP2_taurine"/>
    <property type="match status" value="1"/>
</dbReference>
<dbReference type="InterPro" id="IPR007210">
    <property type="entry name" value="ABC_Gly_betaine_transp_sub-bd"/>
</dbReference>
<dbReference type="RefSeq" id="WP_379034702.1">
    <property type="nucleotide sequence ID" value="NZ_JBHTLN010000002.1"/>
</dbReference>
<sequence>MAQALEVNIGYQTGVEPAKVAIVDHQYEKATGAKINWRRFDNGAELIRAVASGDIDVANVGSSIVAVAASRDLPVETFLVASELGTSEALVVRNGSGIQRYQDLVGRTIAVPFVSTSHYSLLAALKHWGIDRTKVKIVNLRISEIPAAWQRGNIDAAYVWDPALSKIKTNGKVLVSSEEVAAWGSPTFDVWVTRKPFAEKNAAFLKAFSKTSTDYYAAYQANKPQYLADNNYLNKIATLTGASAEQIPGLLVGNQYPIADRQKLLLQTSVIKAIADTALFLKEQGKIDRLLPDYRAYATDRFIP</sequence>
<dbReference type="InterPro" id="IPR001638">
    <property type="entry name" value="Solute-binding_3/MltF_N"/>
</dbReference>
<proteinExistence type="inferred from homology"/>
<dbReference type="EMBL" id="JBHTLN010000002">
    <property type="protein sequence ID" value="MFD1123222.1"/>
    <property type="molecule type" value="Genomic_DNA"/>
</dbReference>
<evidence type="ECO:0000256" key="3">
    <source>
        <dbReference type="ARBA" id="ARBA00022729"/>
    </source>
</evidence>
<dbReference type="SUPFAM" id="SSF53850">
    <property type="entry name" value="Periplasmic binding protein-like II"/>
    <property type="match status" value="1"/>
</dbReference>
<accession>A0ABW3PDC4</accession>
<comment type="caution">
    <text evidence="5">The sequence shown here is derived from an EMBL/GenBank/DDBJ whole genome shotgun (WGS) entry which is preliminary data.</text>
</comment>
<evidence type="ECO:0000313" key="6">
    <source>
        <dbReference type="Proteomes" id="UP001597206"/>
    </source>
</evidence>
<comment type="subcellular location">
    <subcellularLocation>
        <location evidence="1">Periplasm</location>
    </subcellularLocation>
</comment>
<dbReference type="PANTHER" id="PTHR30024:SF47">
    <property type="entry name" value="TAURINE-BINDING PERIPLASMIC PROTEIN"/>
    <property type="match status" value="1"/>
</dbReference>
<dbReference type="Pfam" id="PF04069">
    <property type="entry name" value="OpuAC"/>
    <property type="match status" value="1"/>
</dbReference>
<evidence type="ECO:0000256" key="2">
    <source>
        <dbReference type="ARBA" id="ARBA00010742"/>
    </source>
</evidence>
<dbReference type="Proteomes" id="UP001597206">
    <property type="component" value="Unassembled WGS sequence"/>
</dbReference>
<keyword evidence="3" id="KW-0732">Signal</keyword>
<dbReference type="PANTHER" id="PTHR30024">
    <property type="entry name" value="ALIPHATIC SULFONATES-BINDING PROTEIN-RELATED"/>
    <property type="match status" value="1"/>
</dbReference>
<dbReference type="SMART" id="SM00062">
    <property type="entry name" value="PBPb"/>
    <property type="match status" value="1"/>
</dbReference>
<dbReference type="Gene3D" id="3.40.190.10">
    <property type="entry name" value="Periplasmic binding protein-like II"/>
    <property type="match status" value="2"/>
</dbReference>
<protein>
    <submittedName>
        <fullName evidence="5">Taurine ABC transporter substrate-binding protein</fullName>
    </submittedName>
</protein>
<reference evidence="6" key="1">
    <citation type="journal article" date="2019" name="Int. J. Syst. Evol. Microbiol.">
        <title>The Global Catalogue of Microorganisms (GCM) 10K type strain sequencing project: providing services to taxonomists for standard genome sequencing and annotation.</title>
        <authorList>
            <consortium name="The Broad Institute Genomics Platform"/>
            <consortium name="The Broad Institute Genome Sequencing Center for Infectious Disease"/>
            <person name="Wu L."/>
            <person name="Ma J."/>
        </authorList>
    </citation>
    <scope>NUCLEOTIDE SEQUENCE [LARGE SCALE GENOMIC DNA]</scope>
    <source>
        <strain evidence="6">CCUG 58411</strain>
    </source>
</reference>
<dbReference type="InterPro" id="IPR010068">
    <property type="entry name" value="Peri-bd_TauA"/>
</dbReference>
<keyword evidence="6" id="KW-1185">Reference proteome</keyword>
<evidence type="ECO:0000313" key="5">
    <source>
        <dbReference type="EMBL" id="MFD1123222.1"/>
    </source>
</evidence>
<evidence type="ECO:0000256" key="1">
    <source>
        <dbReference type="ARBA" id="ARBA00004418"/>
    </source>
</evidence>
<gene>
    <name evidence="5" type="primary">tauA</name>
    <name evidence="5" type="ORF">ACFQ2T_11945</name>
</gene>
<feature type="domain" description="Solute-binding protein family 3/N-terminal" evidence="4">
    <location>
        <begin position="6"/>
        <end position="223"/>
    </location>
</feature>